<dbReference type="SUPFAM" id="SSF46689">
    <property type="entry name" value="Homeodomain-like"/>
    <property type="match status" value="2"/>
</dbReference>
<dbReference type="SMART" id="SM00342">
    <property type="entry name" value="HTH_ARAC"/>
    <property type="match status" value="1"/>
</dbReference>
<dbReference type="Gene3D" id="1.10.10.60">
    <property type="entry name" value="Homeodomain-like"/>
    <property type="match status" value="1"/>
</dbReference>
<feature type="domain" description="HTH araC/xylS-type" evidence="4">
    <location>
        <begin position="200"/>
        <end position="281"/>
    </location>
</feature>
<gene>
    <name evidence="5" type="ORF">ERS852510_02696</name>
</gene>
<sequence>MTQRHPLDAKPNSDAIITNEFSFLIAHGDNEHYLNSQGGNMSYFIACLQGNLIFSSNNIRLSLNEGEVLLIPNYVSWEGEISVHTQVLLHSFNQKNEKVQHIISDTYASHTGKCPMEQDTNLHILKSGYALESFIRTVRYHYSNHIIDCQFWSLKHQELIYLLALYHQNEAVYFFQSLQSEESTFKHLVSSRSITAKNCSELAASCGYHLKTFSKLFKKEFNQTVYQWLQEKKAEQIKEFIMQSDIPFKTIIYDFDFTSASHFNKFCKKYFGDTPTNLRQRIMEGNNV</sequence>
<dbReference type="EMBL" id="CZAO01000012">
    <property type="protein sequence ID" value="CUP92789.1"/>
    <property type="molecule type" value="Genomic_DNA"/>
</dbReference>
<keyword evidence="1" id="KW-0805">Transcription regulation</keyword>
<protein>
    <submittedName>
        <fullName evidence="5">Putative AraC-family regulatory protein</fullName>
    </submittedName>
</protein>
<dbReference type="GO" id="GO:0043565">
    <property type="term" value="F:sequence-specific DNA binding"/>
    <property type="evidence" value="ECO:0007669"/>
    <property type="project" value="InterPro"/>
</dbReference>
<keyword evidence="2" id="KW-0238">DNA-binding</keyword>
<dbReference type="InterPro" id="IPR009057">
    <property type="entry name" value="Homeodomain-like_sf"/>
</dbReference>
<evidence type="ECO:0000313" key="5">
    <source>
        <dbReference type="EMBL" id="CUP92789.1"/>
    </source>
</evidence>
<dbReference type="GO" id="GO:0003700">
    <property type="term" value="F:DNA-binding transcription factor activity"/>
    <property type="evidence" value="ECO:0007669"/>
    <property type="project" value="InterPro"/>
</dbReference>
<evidence type="ECO:0000256" key="1">
    <source>
        <dbReference type="ARBA" id="ARBA00023015"/>
    </source>
</evidence>
<reference evidence="5 6" key="1">
    <citation type="submission" date="2015-09" db="EMBL/GenBank/DDBJ databases">
        <authorList>
            <consortium name="Pathogen Informatics"/>
        </authorList>
    </citation>
    <scope>NUCLEOTIDE SEQUENCE [LARGE SCALE GENOMIC DNA]</scope>
    <source>
        <strain evidence="5 6">2789STDY5834898</strain>
    </source>
</reference>
<accession>A0A174SE40</accession>
<dbReference type="PANTHER" id="PTHR43280">
    <property type="entry name" value="ARAC-FAMILY TRANSCRIPTIONAL REGULATOR"/>
    <property type="match status" value="1"/>
</dbReference>
<dbReference type="InterPro" id="IPR018060">
    <property type="entry name" value="HTH_AraC"/>
</dbReference>
<organism evidence="5 6">
    <name type="scientific">Bacteroides uniformis</name>
    <dbReference type="NCBI Taxonomy" id="820"/>
    <lineage>
        <taxon>Bacteria</taxon>
        <taxon>Pseudomonadati</taxon>
        <taxon>Bacteroidota</taxon>
        <taxon>Bacteroidia</taxon>
        <taxon>Bacteroidales</taxon>
        <taxon>Bacteroidaceae</taxon>
        <taxon>Bacteroides</taxon>
    </lineage>
</organism>
<evidence type="ECO:0000259" key="4">
    <source>
        <dbReference type="PROSITE" id="PS01124"/>
    </source>
</evidence>
<dbReference type="PANTHER" id="PTHR43280:SF10">
    <property type="entry name" value="REGULATORY PROTEIN POCR"/>
    <property type="match status" value="1"/>
</dbReference>
<evidence type="ECO:0000256" key="2">
    <source>
        <dbReference type="ARBA" id="ARBA00023125"/>
    </source>
</evidence>
<dbReference type="Proteomes" id="UP000095766">
    <property type="component" value="Unassembled WGS sequence"/>
</dbReference>
<name>A0A174SE40_BACUN</name>
<keyword evidence="3" id="KW-0804">Transcription</keyword>
<dbReference type="RefSeq" id="WP_057253698.1">
    <property type="nucleotide sequence ID" value="NZ_CZAO01000012.1"/>
</dbReference>
<dbReference type="AlphaFoldDB" id="A0A174SE40"/>
<evidence type="ECO:0000256" key="3">
    <source>
        <dbReference type="ARBA" id="ARBA00023163"/>
    </source>
</evidence>
<dbReference type="Pfam" id="PF12833">
    <property type="entry name" value="HTH_18"/>
    <property type="match status" value="1"/>
</dbReference>
<dbReference type="PROSITE" id="PS01124">
    <property type="entry name" value="HTH_ARAC_FAMILY_2"/>
    <property type="match status" value="1"/>
</dbReference>
<proteinExistence type="predicted"/>
<evidence type="ECO:0000313" key="6">
    <source>
        <dbReference type="Proteomes" id="UP000095766"/>
    </source>
</evidence>